<dbReference type="InterPro" id="IPR016181">
    <property type="entry name" value="Acyl_CoA_acyltransferase"/>
</dbReference>
<protein>
    <recommendedName>
        <fullName evidence="2">N-acetyltransferase domain-containing protein</fullName>
    </recommendedName>
</protein>
<feature type="non-terminal residue" evidence="1">
    <location>
        <position position="1"/>
    </location>
</feature>
<evidence type="ECO:0000313" key="1">
    <source>
        <dbReference type="EMBL" id="JAS48765.1"/>
    </source>
</evidence>
<name>A0A1B6FEY9_9HEMI</name>
<evidence type="ECO:0008006" key="2">
    <source>
        <dbReference type="Google" id="ProtNLM"/>
    </source>
</evidence>
<dbReference type="EMBL" id="GECZ01021004">
    <property type="protein sequence ID" value="JAS48765.1"/>
    <property type="molecule type" value="Transcribed_RNA"/>
</dbReference>
<proteinExistence type="predicted"/>
<organism evidence="1">
    <name type="scientific">Cuerna arida</name>
    <dbReference type="NCBI Taxonomy" id="1464854"/>
    <lineage>
        <taxon>Eukaryota</taxon>
        <taxon>Metazoa</taxon>
        <taxon>Ecdysozoa</taxon>
        <taxon>Arthropoda</taxon>
        <taxon>Hexapoda</taxon>
        <taxon>Insecta</taxon>
        <taxon>Pterygota</taxon>
        <taxon>Neoptera</taxon>
        <taxon>Paraneoptera</taxon>
        <taxon>Hemiptera</taxon>
        <taxon>Auchenorrhyncha</taxon>
        <taxon>Membracoidea</taxon>
        <taxon>Cicadellidae</taxon>
        <taxon>Cicadellinae</taxon>
        <taxon>Proconiini</taxon>
        <taxon>Cuerna</taxon>
    </lineage>
</organism>
<dbReference type="Gene3D" id="3.40.630.30">
    <property type="match status" value="1"/>
</dbReference>
<sequence>KMNKLYTYLYPTLTPIRHFSLITHYIKSEPKNLKLIVTEGDGPDKARLVDFYSQTYLRDDPVVRAAGISDLTELRQFLDTSLKSLHSVLLTDREGTTVMAAASGGPVTYTTAAQMRLFAENDMKDDRSKRLVHLWASVTSESDLLNRLHVPAFWDISYLSTAPQMRRYGLARFLLAQHRRLASKLGYPVLCLECTNHCLARVAQKMGFHGMAGRSLDSYLDPSGESWISAHPHLQVQVFYRMLGGKIESDFRLQ</sequence>
<dbReference type="SUPFAM" id="SSF55729">
    <property type="entry name" value="Acyl-CoA N-acyltransferases (Nat)"/>
    <property type="match status" value="1"/>
</dbReference>
<reference evidence="1" key="1">
    <citation type="submission" date="2015-11" db="EMBL/GenBank/DDBJ databases">
        <title>De novo transcriptome assembly of four potential Pierce s Disease insect vectors from Arizona vineyards.</title>
        <authorList>
            <person name="Tassone E.E."/>
        </authorList>
    </citation>
    <scope>NUCLEOTIDE SEQUENCE</scope>
</reference>
<gene>
    <name evidence="1" type="ORF">g.17318</name>
</gene>
<dbReference type="AlphaFoldDB" id="A0A1B6FEY9"/>
<accession>A0A1B6FEY9</accession>